<sequence>MKTIKHIQSLLVIIIACMTLGSCNNELDVTKSFPFTVETMPVPKELSQGETIEIRCTLTCPANYSGTKYTIRYFQYDGDGILRMGKDGEPFIPNDRYPVEKGDFRLYYTSQSTEQQSLEIVFEDNMGHSQVVEFDFNNKRDDNTIKE</sequence>
<keyword evidence="1" id="KW-0732">Signal</keyword>
<dbReference type="Gene3D" id="2.60.40.2410">
    <property type="entry name" value="Uncharacterised protein PF12988, DUF3872"/>
    <property type="match status" value="1"/>
</dbReference>
<accession>A0A412H213</accession>
<gene>
    <name evidence="2" type="ORF">DWY14_15325</name>
</gene>
<dbReference type="Proteomes" id="UP000285750">
    <property type="component" value="Unassembled WGS sequence"/>
</dbReference>
<dbReference type="PROSITE" id="PS51257">
    <property type="entry name" value="PROKAR_LIPOPROTEIN"/>
    <property type="match status" value="1"/>
</dbReference>
<feature type="signal peptide" evidence="1">
    <location>
        <begin position="1"/>
        <end position="21"/>
    </location>
</feature>
<proteinExistence type="predicted"/>
<feature type="chain" id="PRO_5018994327" evidence="1">
    <location>
        <begin position="22"/>
        <end position="147"/>
    </location>
</feature>
<protein>
    <submittedName>
        <fullName evidence="2">DUF3872 domain-containing protein</fullName>
    </submittedName>
</protein>
<dbReference type="Pfam" id="PF12988">
    <property type="entry name" value="TraQ_transposon"/>
    <property type="match status" value="1"/>
</dbReference>
<dbReference type="InterPro" id="IPR024355">
    <property type="entry name" value="TraQ_bacteroidetes"/>
</dbReference>
<dbReference type="RefSeq" id="WP_118432275.1">
    <property type="nucleotide sequence ID" value="NZ_JAQCWP010000064.1"/>
</dbReference>
<comment type="caution">
    <text evidence="2">The sequence shown here is derived from an EMBL/GenBank/DDBJ whole genome shotgun (WGS) entry which is preliminary data.</text>
</comment>
<name>A0A412H213_9BACT</name>
<reference evidence="2 3" key="1">
    <citation type="submission" date="2018-08" db="EMBL/GenBank/DDBJ databases">
        <title>A genome reference for cultivated species of the human gut microbiota.</title>
        <authorList>
            <person name="Zou Y."/>
            <person name="Xue W."/>
            <person name="Luo G."/>
        </authorList>
    </citation>
    <scope>NUCLEOTIDE SEQUENCE [LARGE SCALE GENOMIC DNA]</scope>
    <source>
        <strain evidence="2 3">AF24-16AC</strain>
    </source>
</reference>
<dbReference type="EMBL" id="QRUY01000048">
    <property type="protein sequence ID" value="RGS03075.1"/>
    <property type="molecule type" value="Genomic_DNA"/>
</dbReference>
<evidence type="ECO:0000313" key="3">
    <source>
        <dbReference type="Proteomes" id="UP000285750"/>
    </source>
</evidence>
<dbReference type="InterPro" id="IPR038707">
    <property type="entry name" value="TraQ_sf"/>
</dbReference>
<evidence type="ECO:0000256" key="1">
    <source>
        <dbReference type="SAM" id="SignalP"/>
    </source>
</evidence>
<evidence type="ECO:0000313" key="2">
    <source>
        <dbReference type="EMBL" id="RGS03075.1"/>
    </source>
</evidence>
<dbReference type="AlphaFoldDB" id="A0A412H213"/>
<organism evidence="2 3">
    <name type="scientific">Phocaeicola plebeius</name>
    <dbReference type="NCBI Taxonomy" id="310297"/>
    <lineage>
        <taxon>Bacteria</taxon>
        <taxon>Pseudomonadati</taxon>
        <taxon>Bacteroidota</taxon>
        <taxon>Bacteroidia</taxon>
        <taxon>Bacteroidales</taxon>
        <taxon>Bacteroidaceae</taxon>
        <taxon>Phocaeicola</taxon>
    </lineage>
</organism>